<dbReference type="EMBL" id="CP031223">
    <property type="protein sequence ID" value="QFF97676.1"/>
    <property type="molecule type" value="Genomic_DNA"/>
</dbReference>
<dbReference type="Proteomes" id="UP000325517">
    <property type="component" value="Chromosome"/>
</dbReference>
<feature type="transmembrane region" description="Helical" evidence="1">
    <location>
        <begin position="80"/>
        <end position="104"/>
    </location>
</feature>
<protein>
    <submittedName>
        <fullName evidence="2">Uncharacterized protein</fullName>
    </submittedName>
</protein>
<organism evidence="2 3">
    <name type="scientific">Psychrobacillus glaciei</name>
    <dbReference type="NCBI Taxonomy" id="2283160"/>
    <lineage>
        <taxon>Bacteria</taxon>
        <taxon>Bacillati</taxon>
        <taxon>Bacillota</taxon>
        <taxon>Bacilli</taxon>
        <taxon>Bacillales</taxon>
        <taxon>Bacillaceae</taxon>
        <taxon>Psychrobacillus</taxon>
    </lineage>
</organism>
<gene>
    <name evidence="2" type="ORF">PB01_02015</name>
</gene>
<dbReference type="KEGG" id="psyo:PB01_02015"/>
<dbReference type="OrthoDB" id="2890462at2"/>
<reference evidence="2 3" key="1">
    <citation type="submission" date="2018-07" db="EMBL/GenBank/DDBJ databases">
        <title>Complete genome sequence of Psychrobacillus sp. PB01, isolated from iceberg, and comparative genome analysis of Psychrobacillus strains.</title>
        <authorList>
            <person name="Lee P.C."/>
        </authorList>
    </citation>
    <scope>NUCLEOTIDE SEQUENCE [LARGE SCALE GENOMIC DNA]</scope>
    <source>
        <strain evidence="2 3">PB01</strain>
    </source>
</reference>
<accession>A0A5J6SIA5</accession>
<keyword evidence="3" id="KW-1185">Reference proteome</keyword>
<name>A0A5J6SIA5_9BACI</name>
<keyword evidence="1" id="KW-1133">Transmembrane helix</keyword>
<proteinExistence type="predicted"/>
<dbReference type="AlphaFoldDB" id="A0A5J6SIA5"/>
<evidence type="ECO:0000256" key="1">
    <source>
        <dbReference type="SAM" id="Phobius"/>
    </source>
</evidence>
<keyword evidence="1" id="KW-0472">Membrane</keyword>
<evidence type="ECO:0000313" key="2">
    <source>
        <dbReference type="EMBL" id="QFF97676.1"/>
    </source>
</evidence>
<evidence type="ECO:0000313" key="3">
    <source>
        <dbReference type="Proteomes" id="UP000325517"/>
    </source>
</evidence>
<sequence>MHRRYDTRHIFMAIGACIAFLSPVFLIIIPLVVVNTLYDKRDIWITYVPGANYAAFGVGVFFLILACALLWLFDVRKWTVSAGILCLILCGFTFYVASLSYVTLSDEEISYRKLFSKEKQIYDWRELDELLYYEKFEEDKELSHYEFHFKDGQVLTIKQNSFVAGIQGSISSKVRGLGIPLEYVED</sequence>
<dbReference type="RefSeq" id="WP_151698621.1">
    <property type="nucleotide sequence ID" value="NZ_CP031223.1"/>
</dbReference>
<feature type="transmembrane region" description="Helical" evidence="1">
    <location>
        <begin position="12"/>
        <end position="33"/>
    </location>
</feature>
<feature type="transmembrane region" description="Helical" evidence="1">
    <location>
        <begin position="53"/>
        <end position="73"/>
    </location>
</feature>
<keyword evidence="1" id="KW-0812">Transmembrane</keyword>